<dbReference type="InterPro" id="IPR007527">
    <property type="entry name" value="Znf_SWIM"/>
</dbReference>
<feature type="region of interest" description="Disordered" evidence="6">
    <location>
        <begin position="160"/>
        <end position="236"/>
    </location>
</feature>
<dbReference type="SMART" id="SM00575">
    <property type="entry name" value="ZnF_PMZ"/>
    <property type="match status" value="1"/>
</dbReference>
<evidence type="ECO:0000256" key="1">
    <source>
        <dbReference type="ARBA" id="ARBA00005889"/>
    </source>
</evidence>
<reference evidence="8" key="1">
    <citation type="submission" date="2025-08" db="UniProtKB">
        <authorList>
            <consortium name="RefSeq"/>
        </authorList>
    </citation>
    <scope>IDENTIFICATION</scope>
    <source>
        <tissue evidence="8">Leaves</tissue>
    </source>
</reference>
<dbReference type="RefSeq" id="XP_018821517.1">
    <property type="nucleotide sequence ID" value="XM_018965972.1"/>
</dbReference>
<evidence type="ECO:0000256" key="4">
    <source>
        <dbReference type="ARBA" id="ARBA00022833"/>
    </source>
</evidence>
<dbReference type="GO" id="GO:0005634">
    <property type="term" value="C:nucleus"/>
    <property type="evidence" value="ECO:0007669"/>
    <property type="project" value="UniProtKB-SubCell"/>
</dbReference>
<comment type="subcellular location">
    <subcellularLocation>
        <location evidence="5">Nucleus</location>
    </subcellularLocation>
</comment>
<dbReference type="InterPro" id="IPR004330">
    <property type="entry name" value="FAR1_DNA_bnd_dom"/>
</dbReference>
<sequence>MEKEKEDASCITVHITNPSIQDNISRPLYPTFSNYMPSYYGPMSHAWLPPFVPPPNANPYPWSNQQHPWSSTAAATSSTTALSSSAALYSSAMLMMGPPPNAYPYPWNNQQHPWISTSTPMSSSASSVSSSVAASSSVQSSASVASSSCSALPAFVPPTSTNPYPCDSEENKVQQSNSIEEISEATSDSIEVEAQSTASLGNTADTKEASTDGGDTTEEPKPGMTFESENESKREKDGTVKYVTVGCARGGKARNRVSNVSKPRPTSKTDCKARMNVMLKDGKLCVTSVFNTHNHGLSPRKSRFFRCNREVNENVKRVLDINDEAGIRMNKSFHALVTEAGGFENIPFGEKDCRNYIDKARHLRLGKGGAQALFEYFRRMQYKNDGFFSLMELDDDDRLKSVFWADARSRGAYNYFGDVVTFDTTYLTNRYGMPFAPFVGVNHHGQSILLGAGLISSEDESFVWLFKTWLDCMDGKAPNTIITDQDRAMKNAIAIVFPNTRHRYCLWHILQKVPEKLGSHAQYKCGLKSKLLSCVYDSLTIEEFENSWNSLKDTFNLHENAWLQSLYAEREFWVPVYLKNSFWAGMSTTQRSESMNAFFDGYVHARTNLKEFVDQFDNALKKKIENENQADFNSFNFTVPCISHLAFEKKFQDVYTNSKFREVQQEIMGMIYCHCRFEKMDGVIATYSVDDQVKTEDFIKEVTYTLYFNETECEAKCVCGLFGMRGIICRHILAIFSVKKVRELPEKYILDRWRKDIKRKYTFISRSYDIADQRLETVRYKRILKTFNEVVTNAVSCDGHTEEMISKLYAMNEVWCTSNSKDIDSNVGGSTVNAATEGSSKKVLSPHVVRGKGRPPCKRRMSTMEEQLKKIKTKAVNKKKDKGKNRPRRRLDTELLESSGNQLGISEMRVQENVISPIMVDQESGQQTPVIGIQESMQLEMDGTQPEMADGTQPETADGMQPSSFL</sequence>
<dbReference type="Pfam" id="PF10551">
    <property type="entry name" value="MULE"/>
    <property type="match status" value="1"/>
</dbReference>
<dbReference type="GO" id="GO:0006355">
    <property type="term" value="P:regulation of DNA-templated transcription"/>
    <property type="evidence" value="ECO:0007669"/>
    <property type="project" value="UniProtKB-UniRule"/>
</dbReference>
<comment type="function">
    <text evidence="5">Putative transcription activator involved in regulating light control of development.</text>
</comment>
<dbReference type="GO" id="GO:0008270">
    <property type="term" value="F:zinc ion binding"/>
    <property type="evidence" value="ECO:0007669"/>
    <property type="project" value="UniProtKB-UniRule"/>
</dbReference>
<evidence type="ECO:0000256" key="6">
    <source>
        <dbReference type="SAM" id="MobiDB-lite"/>
    </source>
</evidence>
<dbReference type="Gramene" id="Jr10_12890_p1">
    <property type="protein sequence ID" value="cds.Jr10_12890_p1"/>
    <property type="gene ID" value="Jr10_12890"/>
</dbReference>
<gene>
    <name evidence="8" type="primary">LOC108991645</name>
</gene>
<feature type="compositionally biased region" description="Basic residues" evidence="6">
    <location>
        <begin position="874"/>
        <end position="889"/>
    </location>
</feature>
<dbReference type="Pfam" id="PF03101">
    <property type="entry name" value="FAR1"/>
    <property type="match status" value="1"/>
</dbReference>
<dbReference type="PANTHER" id="PTHR31669">
    <property type="entry name" value="PROTEIN FAR1-RELATED SEQUENCE 10-RELATED"/>
    <property type="match status" value="1"/>
</dbReference>
<feature type="region of interest" description="Disordered" evidence="6">
    <location>
        <begin position="942"/>
        <end position="966"/>
    </location>
</feature>
<proteinExistence type="inferred from homology"/>
<dbReference type="InterPro" id="IPR006564">
    <property type="entry name" value="Znf_PMZ"/>
</dbReference>
<dbReference type="AlphaFoldDB" id="A0A2I4EQ42"/>
<dbReference type="STRING" id="51240.A0A2I4EQ42"/>
<protein>
    <recommendedName>
        <fullName evidence="5">Protein FAR1-RELATED SEQUENCE</fullName>
    </recommendedName>
</protein>
<comment type="similarity">
    <text evidence="1 5">Belongs to the FHY3/FAR1 family.</text>
</comment>
<feature type="compositionally biased region" description="Polar residues" evidence="6">
    <location>
        <begin position="173"/>
        <end position="204"/>
    </location>
</feature>
<name>A0A2I4EQ42_JUGRE</name>
<dbReference type="KEGG" id="jre:108991645"/>
<dbReference type="Pfam" id="PF04434">
    <property type="entry name" value="SWIM"/>
    <property type="match status" value="1"/>
</dbReference>
<evidence type="ECO:0000256" key="3">
    <source>
        <dbReference type="ARBA" id="ARBA00022771"/>
    </source>
</evidence>
<organism evidence="7 8">
    <name type="scientific">Juglans regia</name>
    <name type="common">English walnut</name>
    <dbReference type="NCBI Taxonomy" id="51240"/>
    <lineage>
        <taxon>Eukaryota</taxon>
        <taxon>Viridiplantae</taxon>
        <taxon>Streptophyta</taxon>
        <taxon>Embryophyta</taxon>
        <taxon>Tracheophyta</taxon>
        <taxon>Spermatophyta</taxon>
        <taxon>Magnoliopsida</taxon>
        <taxon>eudicotyledons</taxon>
        <taxon>Gunneridae</taxon>
        <taxon>Pentapetalae</taxon>
        <taxon>rosids</taxon>
        <taxon>fabids</taxon>
        <taxon>Fagales</taxon>
        <taxon>Juglandaceae</taxon>
        <taxon>Juglans</taxon>
    </lineage>
</organism>
<dbReference type="Proteomes" id="UP000235220">
    <property type="component" value="Chromosome 10"/>
</dbReference>
<dbReference type="GeneID" id="108991645"/>
<evidence type="ECO:0000313" key="7">
    <source>
        <dbReference type="Proteomes" id="UP000235220"/>
    </source>
</evidence>
<keyword evidence="7" id="KW-1185">Reference proteome</keyword>
<feature type="region of interest" description="Disordered" evidence="6">
    <location>
        <begin position="874"/>
        <end position="893"/>
    </location>
</feature>
<evidence type="ECO:0000256" key="5">
    <source>
        <dbReference type="RuleBase" id="RU367018"/>
    </source>
</evidence>
<dbReference type="InterPro" id="IPR018289">
    <property type="entry name" value="MULE_transposase_dom"/>
</dbReference>
<dbReference type="InterPro" id="IPR031052">
    <property type="entry name" value="FHY3/FAR1"/>
</dbReference>
<accession>A0A2I4EQ42</accession>
<evidence type="ECO:0000313" key="8">
    <source>
        <dbReference type="RefSeq" id="XP_018821517.1"/>
    </source>
</evidence>
<keyword evidence="4 5" id="KW-0862">Zinc</keyword>
<keyword evidence="3 5" id="KW-0863">Zinc-finger</keyword>
<dbReference type="OrthoDB" id="2422440at2759"/>
<keyword evidence="2 5" id="KW-0479">Metal-binding</keyword>
<evidence type="ECO:0000256" key="2">
    <source>
        <dbReference type="ARBA" id="ARBA00022723"/>
    </source>
</evidence>
<keyword evidence="5" id="KW-0539">Nucleus</keyword>
<dbReference type="PANTHER" id="PTHR31669:SF283">
    <property type="entry name" value="PROTEIN FAR1-RELATED SEQUENCE"/>
    <property type="match status" value="1"/>
</dbReference>
<dbReference type="PROSITE" id="PS50966">
    <property type="entry name" value="ZF_SWIM"/>
    <property type="match status" value="1"/>
</dbReference>